<dbReference type="EMBL" id="JBHRYO010000002">
    <property type="protein sequence ID" value="MFC3757900.1"/>
    <property type="molecule type" value="Genomic_DNA"/>
</dbReference>
<sequence>MNIKTQYTLKKYLLLFTMLLCSIVGGQQKHADKPVTPHIRLKTDPKKDRISLRWAVDEPLAWQRANKTGFSLKRYVLARNGKVLTKPEEKDLGIFKAASENEWKKVVEKNDNAAIVAQSLFGDSFEVEMGEKQGKLEGVVSKSAEIEQRFAYSLMAADLDFEVAKLAGWGYTDTDVKPNERYLYMVSTIQDGKSINILPVKGEALASIVSTNELPKPLDFIAIFKDQTVTLSWEYLQLRETYTAYYVERAQEGAAFKELGDLPVMNMNDNDGRQTQGMVFVDSLKQNNAKFSYRIRGKTIFGDYGPYSDVVSGAGKKSMEATPRISELNIGEDENIALEWEFPKEAEKDIVSFELLHSETDAQNSYKTIKNKIPVTTRNLVTKSLAPSNYYKIQAVGKGEDKRESFSVLAQPNDTTPPETPAGFKGRIDSLGVAHLEWKANTEKDLEGYHVFRGIQKGDELVRLTPQAITKNKFEDKVVLENLNSKVYYYITATDRRKNQSRPSIILELEKPDKVRPQAPVFTEYKLEDDGKITLHWLKSHSDDVASHQLYRQAKDSEDKSWKMIYETKEIKPDYVYTDKEVEVNKQYTYYMLAIDKSQLKSDKSQEMTLRSNSFEPQSILTNLSGSASKSKAQIELNWKINRDNVGEIIVYRQKGSEKPSLWGTLTGGQNFLEDKSIQVGNTYTYLLKPMLKNNQVAKTEKISIEY</sequence>
<dbReference type="PROSITE" id="PS50853">
    <property type="entry name" value="FN3"/>
    <property type="match status" value="1"/>
</dbReference>
<feature type="chain" id="PRO_5045297849" description="Fibronectin type-III domain-containing protein" evidence="1">
    <location>
        <begin position="27"/>
        <end position="707"/>
    </location>
</feature>
<evidence type="ECO:0000259" key="2">
    <source>
        <dbReference type="PROSITE" id="PS50853"/>
    </source>
</evidence>
<name>A0ABV7Y132_9FLAO</name>
<gene>
    <name evidence="3" type="ORF">ACFONJ_18120</name>
</gene>
<feature type="signal peptide" evidence="1">
    <location>
        <begin position="1"/>
        <end position="26"/>
    </location>
</feature>
<dbReference type="Gene3D" id="2.60.40.10">
    <property type="entry name" value="Immunoglobulins"/>
    <property type="match status" value="4"/>
</dbReference>
<dbReference type="Proteomes" id="UP001595735">
    <property type="component" value="Unassembled WGS sequence"/>
</dbReference>
<evidence type="ECO:0000313" key="4">
    <source>
        <dbReference type="Proteomes" id="UP001595735"/>
    </source>
</evidence>
<dbReference type="SUPFAM" id="SSF49265">
    <property type="entry name" value="Fibronectin type III"/>
    <property type="match status" value="1"/>
</dbReference>
<protein>
    <recommendedName>
        <fullName evidence="2">Fibronectin type-III domain-containing protein</fullName>
    </recommendedName>
</protein>
<comment type="caution">
    <text evidence="3">The sequence shown here is derived from an EMBL/GenBank/DDBJ whole genome shotgun (WGS) entry which is preliminary data.</text>
</comment>
<dbReference type="InterPro" id="IPR036116">
    <property type="entry name" value="FN3_sf"/>
</dbReference>
<dbReference type="InterPro" id="IPR003961">
    <property type="entry name" value="FN3_dom"/>
</dbReference>
<proteinExistence type="predicted"/>
<organism evidence="3 4">
    <name type="scientific">Chryseobacterium tructae</name>
    <dbReference type="NCBI Taxonomy" id="1037380"/>
    <lineage>
        <taxon>Bacteria</taxon>
        <taxon>Pseudomonadati</taxon>
        <taxon>Bacteroidota</taxon>
        <taxon>Flavobacteriia</taxon>
        <taxon>Flavobacteriales</taxon>
        <taxon>Weeksellaceae</taxon>
        <taxon>Chryseobacterium group</taxon>
        <taxon>Chryseobacterium</taxon>
    </lineage>
</organism>
<accession>A0ABV7Y132</accession>
<reference evidence="4" key="1">
    <citation type="journal article" date="2019" name="Int. J. Syst. Evol. Microbiol.">
        <title>The Global Catalogue of Microorganisms (GCM) 10K type strain sequencing project: providing services to taxonomists for standard genome sequencing and annotation.</title>
        <authorList>
            <consortium name="The Broad Institute Genomics Platform"/>
            <consortium name="The Broad Institute Genome Sequencing Center for Infectious Disease"/>
            <person name="Wu L."/>
            <person name="Ma J."/>
        </authorList>
    </citation>
    <scope>NUCLEOTIDE SEQUENCE [LARGE SCALE GENOMIC DNA]</scope>
    <source>
        <strain evidence="4">CECT 7798</strain>
    </source>
</reference>
<dbReference type="InterPro" id="IPR013783">
    <property type="entry name" value="Ig-like_fold"/>
</dbReference>
<feature type="domain" description="Fibronectin type-III" evidence="2">
    <location>
        <begin position="319"/>
        <end position="419"/>
    </location>
</feature>
<evidence type="ECO:0000313" key="3">
    <source>
        <dbReference type="EMBL" id="MFC3757900.1"/>
    </source>
</evidence>
<keyword evidence="4" id="KW-1185">Reference proteome</keyword>
<dbReference type="RefSeq" id="WP_290299416.1">
    <property type="nucleotide sequence ID" value="NZ_JAUFQR010000001.1"/>
</dbReference>
<evidence type="ECO:0000256" key="1">
    <source>
        <dbReference type="SAM" id="SignalP"/>
    </source>
</evidence>
<keyword evidence="1" id="KW-0732">Signal</keyword>